<evidence type="ECO:0000313" key="2">
    <source>
        <dbReference type="Proteomes" id="UP001165065"/>
    </source>
</evidence>
<protein>
    <submittedName>
        <fullName evidence="1">Uncharacterized protein</fullName>
    </submittedName>
</protein>
<name>A0A9W7LEE9_9STRA</name>
<dbReference type="AlphaFoldDB" id="A0A9W7LEE9"/>
<evidence type="ECO:0000313" key="1">
    <source>
        <dbReference type="EMBL" id="GMI46781.1"/>
    </source>
</evidence>
<reference evidence="2" key="1">
    <citation type="journal article" date="2023" name="Commun. Biol.">
        <title>Genome analysis of Parmales, the sister group of diatoms, reveals the evolutionary specialization of diatoms from phago-mixotrophs to photoautotrophs.</title>
        <authorList>
            <person name="Ban H."/>
            <person name="Sato S."/>
            <person name="Yoshikawa S."/>
            <person name="Yamada K."/>
            <person name="Nakamura Y."/>
            <person name="Ichinomiya M."/>
            <person name="Sato N."/>
            <person name="Blanc-Mathieu R."/>
            <person name="Endo H."/>
            <person name="Kuwata A."/>
            <person name="Ogata H."/>
        </authorList>
    </citation>
    <scope>NUCLEOTIDE SEQUENCE [LARGE SCALE GENOMIC DNA]</scope>
</reference>
<sequence>MPINVLMCGTGEYTTGYTAAGASKSDKGAGVVALILQGSKLGTWIGKDGSKLLVVKKKGISVCRIGYKHIYLHSKTSSVHGSNSSSLPSLSGDGDGDVLVDKDGVTPSTARPSMARYETAREARGGEGGGEDFRRLSADLASSLRASTGIDIKPSNLPIAALGAVLAVMFGLKFLKFAFRFSVLIIPLYAILSSTVPPDSTFDAKKMLKRVLRKSDLPPSHPSKPKSWLGKAASRAMASVAGEALTALGYEVEIRDFGGCVKVARVRLEATGSNCVWVGVFNKWYFVTQTDDQGRRIVVDG</sequence>
<comment type="caution">
    <text evidence="1">The sequence shown here is derived from an EMBL/GenBank/DDBJ whole genome shotgun (WGS) entry which is preliminary data.</text>
</comment>
<dbReference type="Proteomes" id="UP001165065">
    <property type="component" value="Unassembled WGS sequence"/>
</dbReference>
<dbReference type="EMBL" id="BRYA01000311">
    <property type="protein sequence ID" value="GMI46781.1"/>
    <property type="molecule type" value="Genomic_DNA"/>
</dbReference>
<proteinExistence type="predicted"/>
<keyword evidence="2" id="KW-1185">Reference proteome</keyword>
<gene>
    <name evidence="1" type="ORF">TrCOL_g2007</name>
</gene>
<dbReference type="OrthoDB" id="46623at2759"/>
<accession>A0A9W7LEE9</accession>
<organism evidence="1 2">
    <name type="scientific">Triparma columacea</name>
    <dbReference type="NCBI Taxonomy" id="722753"/>
    <lineage>
        <taxon>Eukaryota</taxon>
        <taxon>Sar</taxon>
        <taxon>Stramenopiles</taxon>
        <taxon>Ochrophyta</taxon>
        <taxon>Bolidophyceae</taxon>
        <taxon>Parmales</taxon>
        <taxon>Triparmaceae</taxon>
        <taxon>Triparma</taxon>
    </lineage>
</organism>